<dbReference type="GO" id="GO:0005886">
    <property type="term" value="C:plasma membrane"/>
    <property type="evidence" value="ECO:0007669"/>
    <property type="project" value="UniProtKB-SubCell"/>
</dbReference>
<dbReference type="Gene3D" id="1.20.1250.20">
    <property type="entry name" value="MFS general substrate transporter like domains"/>
    <property type="match status" value="2"/>
</dbReference>
<feature type="transmembrane region" description="Helical" evidence="8">
    <location>
        <begin position="105"/>
        <end position="132"/>
    </location>
</feature>
<sequence length="414" mass="45047">MTPAGITREQWKVMGVLSLFWAMLFGSLGIFFPYYSYYLTDNLRLSGQDVGLAMGVFHLVGLAAQPLWGYLADRTGARKMVLVVITLGMALGFIALWYVKSYAALLLVSVLFAAFYTSLIPQGMALSLGLLYRSSTSHFEWVRAFGSVGFLITCFGFPVFLDWYQTREGLVAVVDGPAEPGLGIFFPSCAAIILLTTAVVFLLPNQKVIRERARPGAWRLLIADRKFLRFLLYVFLANFMLDGPMFLFPVFVKSVAPENTLDTLKWLWLIMLIPEIVAIAFAGHIRRRIGVRLLMFLGLGAGGLKWLACGFLGDLPVVLHASMLLHSVYVVGALVAMPLCVNYLVPTQLRSTGQGLATMVSSSLGGGICSTLAAGWLIDHVGPAAPQLYGGVGAMLLLLIAPFLVPKVGPRPAG</sequence>
<comment type="subcellular location">
    <subcellularLocation>
        <location evidence="1">Cell inner membrane</location>
        <topology evidence="1">Multi-pass membrane protein</topology>
    </subcellularLocation>
</comment>
<feature type="transmembrane region" description="Helical" evidence="8">
    <location>
        <begin position="16"/>
        <end position="38"/>
    </location>
</feature>
<evidence type="ECO:0000256" key="6">
    <source>
        <dbReference type="ARBA" id="ARBA00022989"/>
    </source>
</evidence>
<keyword evidence="6 8" id="KW-1133">Transmembrane helix</keyword>
<dbReference type="GO" id="GO:0030395">
    <property type="term" value="F:lactose binding"/>
    <property type="evidence" value="ECO:0007669"/>
    <property type="project" value="TreeGrafter"/>
</dbReference>
<dbReference type="Pfam" id="PF12832">
    <property type="entry name" value="MFS_1_like"/>
    <property type="match status" value="1"/>
</dbReference>
<feature type="transmembrane region" description="Helical" evidence="8">
    <location>
        <begin position="144"/>
        <end position="164"/>
    </location>
</feature>
<reference evidence="10" key="1">
    <citation type="submission" date="2018-05" db="EMBL/GenBank/DDBJ databases">
        <authorList>
            <person name="Lanie J.A."/>
            <person name="Ng W.-L."/>
            <person name="Kazmierczak K.M."/>
            <person name="Andrzejewski T.M."/>
            <person name="Davidsen T.M."/>
            <person name="Wayne K.J."/>
            <person name="Tettelin H."/>
            <person name="Glass J.I."/>
            <person name="Rusch D."/>
            <person name="Podicherti R."/>
            <person name="Tsui H.-C.T."/>
            <person name="Winkler M.E."/>
        </authorList>
    </citation>
    <scope>NUCLEOTIDE SEQUENCE</scope>
</reference>
<keyword evidence="4" id="KW-0997">Cell inner membrane</keyword>
<dbReference type="InterPro" id="IPR024989">
    <property type="entry name" value="MFS_assoc_dom"/>
</dbReference>
<feature type="transmembrane region" description="Helical" evidence="8">
    <location>
        <begin position="294"/>
        <end position="313"/>
    </location>
</feature>
<feature type="transmembrane region" description="Helical" evidence="8">
    <location>
        <begin position="384"/>
        <end position="405"/>
    </location>
</feature>
<name>A0A381W8T7_9ZZZZ</name>
<evidence type="ECO:0000256" key="3">
    <source>
        <dbReference type="ARBA" id="ARBA00022475"/>
    </source>
</evidence>
<feature type="transmembrane region" description="Helical" evidence="8">
    <location>
        <begin position="357"/>
        <end position="378"/>
    </location>
</feature>
<feature type="transmembrane region" description="Helical" evidence="8">
    <location>
        <begin position="325"/>
        <end position="345"/>
    </location>
</feature>
<dbReference type="EMBL" id="UINC01011062">
    <property type="protein sequence ID" value="SVA48976.1"/>
    <property type="molecule type" value="Genomic_DNA"/>
</dbReference>
<feature type="domain" description="Major facilitator superfamily associated" evidence="9">
    <location>
        <begin position="17"/>
        <end position="383"/>
    </location>
</feature>
<dbReference type="InterPro" id="IPR036259">
    <property type="entry name" value="MFS_trans_sf"/>
</dbReference>
<evidence type="ECO:0000256" key="7">
    <source>
        <dbReference type="ARBA" id="ARBA00023136"/>
    </source>
</evidence>
<keyword evidence="7 8" id="KW-0472">Membrane</keyword>
<feature type="transmembrane region" description="Helical" evidence="8">
    <location>
        <begin position="184"/>
        <end position="204"/>
    </location>
</feature>
<keyword evidence="3" id="KW-1003">Cell membrane</keyword>
<feature type="transmembrane region" description="Helical" evidence="8">
    <location>
        <begin position="264"/>
        <end position="282"/>
    </location>
</feature>
<gene>
    <name evidence="10" type="ORF">METZ01_LOCUS101830</name>
</gene>
<proteinExistence type="predicted"/>
<evidence type="ECO:0000256" key="1">
    <source>
        <dbReference type="ARBA" id="ARBA00004429"/>
    </source>
</evidence>
<dbReference type="PANTHER" id="PTHR23522">
    <property type="entry name" value="BLL5896 PROTEIN"/>
    <property type="match status" value="1"/>
</dbReference>
<feature type="transmembrane region" description="Helical" evidence="8">
    <location>
        <begin position="50"/>
        <end position="68"/>
    </location>
</feature>
<dbReference type="SUPFAM" id="SSF103473">
    <property type="entry name" value="MFS general substrate transporter"/>
    <property type="match status" value="1"/>
</dbReference>
<keyword evidence="5 8" id="KW-0812">Transmembrane</keyword>
<evidence type="ECO:0000313" key="10">
    <source>
        <dbReference type="EMBL" id="SVA48976.1"/>
    </source>
</evidence>
<accession>A0A381W8T7</accession>
<feature type="transmembrane region" description="Helical" evidence="8">
    <location>
        <begin position="230"/>
        <end position="252"/>
    </location>
</feature>
<organism evidence="10">
    <name type="scientific">marine metagenome</name>
    <dbReference type="NCBI Taxonomy" id="408172"/>
    <lineage>
        <taxon>unclassified sequences</taxon>
        <taxon>metagenomes</taxon>
        <taxon>ecological metagenomes</taxon>
    </lineage>
</organism>
<dbReference type="GO" id="GO:0015528">
    <property type="term" value="F:lactose:proton symporter activity"/>
    <property type="evidence" value="ECO:0007669"/>
    <property type="project" value="TreeGrafter"/>
</dbReference>
<evidence type="ECO:0000256" key="5">
    <source>
        <dbReference type="ARBA" id="ARBA00022692"/>
    </source>
</evidence>
<dbReference type="PANTHER" id="PTHR23522:SF10">
    <property type="entry name" value="3-PHENYLPROPIONIC ACID TRANSPORTER-RELATED"/>
    <property type="match status" value="1"/>
</dbReference>
<evidence type="ECO:0000259" key="9">
    <source>
        <dbReference type="Pfam" id="PF12832"/>
    </source>
</evidence>
<evidence type="ECO:0000256" key="4">
    <source>
        <dbReference type="ARBA" id="ARBA00022519"/>
    </source>
</evidence>
<protein>
    <recommendedName>
        <fullName evidence="9">Major facilitator superfamily associated domain-containing protein</fullName>
    </recommendedName>
</protein>
<keyword evidence="2" id="KW-0813">Transport</keyword>
<evidence type="ECO:0000256" key="2">
    <source>
        <dbReference type="ARBA" id="ARBA00022448"/>
    </source>
</evidence>
<feature type="transmembrane region" description="Helical" evidence="8">
    <location>
        <begin position="80"/>
        <end position="99"/>
    </location>
</feature>
<dbReference type="AlphaFoldDB" id="A0A381W8T7"/>
<evidence type="ECO:0000256" key="8">
    <source>
        <dbReference type="SAM" id="Phobius"/>
    </source>
</evidence>